<sequence>MGAVLSAELTMLLGIAGCVAGGGLCARELKGIERQRKRGLVRELPEMLDVMALGLRSGMAFDQAMGLYARHFDTALAADCERAMELWSSGLASREEALQRLSQGYDSPQLDRIVRGMARCLRLGTPLAGMLDEAAAEARAQHKAQLQERVAKAPVKMMVPTAAFMLPALLLLVLGPVLLQLAE</sequence>
<dbReference type="GO" id="GO:0005886">
    <property type="term" value="C:plasma membrane"/>
    <property type="evidence" value="ECO:0007669"/>
    <property type="project" value="UniProtKB-SubCell"/>
</dbReference>
<evidence type="ECO:0000256" key="2">
    <source>
        <dbReference type="ARBA" id="ARBA00022475"/>
    </source>
</evidence>
<feature type="domain" description="Type II secretion system protein GspF" evidence="7">
    <location>
        <begin position="48"/>
        <end position="174"/>
    </location>
</feature>
<evidence type="ECO:0000313" key="8">
    <source>
        <dbReference type="EMBL" id="NBI35506.1"/>
    </source>
</evidence>
<name>A0A7C9NW08_9BACT</name>
<reference evidence="8" key="1">
    <citation type="submission" date="2018-08" db="EMBL/GenBank/DDBJ databases">
        <title>Murine metabolic-syndrome-specific gut microbial biobank.</title>
        <authorList>
            <person name="Liu C."/>
        </authorList>
    </citation>
    <scope>NUCLEOTIDE SEQUENCE [LARGE SCALE GENOMIC DNA]</scope>
    <source>
        <strain evidence="8">Z82</strain>
    </source>
</reference>
<evidence type="ECO:0000256" key="3">
    <source>
        <dbReference type="ARBA" id="ARBA00022692"/>
    </source>
</evidence>
<dbReference type="PANTHER" id="PTHR35007">
    <property type="entry name" value="INTEGRAL MEMBRANE PROTEIN-RELATED"/>
    <property type="match status" value="1"/>
</dbReference>
<dbReference type="InterPro" id="IPR018076">
    <property type="entry name" value="T2SS_GspF_dom"/>
</dbReference>
<comment type="subcellular location">
    <subcellularLocation>
        <location evidence="1">Cell membrane</location>
        <topology evidence="1">Multi-pass membrane protein</topology>
    </subcellularLocation>
</comment>
<evidence type="ECO:0000256" key="1">
    <source>
        <dbReference type="ARBA" id="ARBA00004651"/>
    </source>
</evidence>
<evidence type="ECO:0000256" key="5">
    <source>
        <dbReference type="ARBA" id="ARBA00023136"/>
    </source>
</evidence>
<feature type="transmembrane region" description="Helical" evidence="6">
    <location>
        <begin position="6"/>
        <end position="26"/>
    </location>
</feature>
<dbReference type="EMBL" id="QWKH01000138">
    <property type="protein sequence ID" value="NBI35506.1"/>
    <property type="molecule type" value="Genomic_DNA"/>
</dbReference>
<evidence type="ECO:0000256" key="6">
    <source>
        <dbReference type="SAM" id="Phobius"/>
    </source>
</evidence>
<protein>
    <recommendedName>
        <fullName evidence="7">Type II secretion system protein GspF domain-containing protein</fullName>
    </recommendedName>
</protein>
<feature type="transmembrane region" description="Helical" evidence="6">
    <location>
        <begin position="162"/>
        <end position="182"/>
    </location>
</feature>
<proteinExistence type="predicted"/>
<keyword evidence="3 6" id="KW-0812">Transmembrane</keyword>
<evidence type="ECO:0000256" key="4">
    <source>
        <dbReference type="ARBA" id="ARBA00022989"/>
    </source>
</evidence>
<keyword evidence="4 6" id="KW-1133">Transmembrane helix</keyword>
<dbReference type="PANTHER" id="PTHR35007:SF2">
    <property type="entry name" value="PILUS ASSEMBLE PROTEIN"/>
    <property type="match status" value="1"/>
</dbReference>
<dbReference type="AlphaFoldDB" id="A0A7C9NW08"/>
<evidence type="ECO:0000259" key="7">
    <source>
        <dbReference type="Pfam" id="PF00482"/>
    </source>
</evidence>
<accession>A0A7C9NW08</accession>
<dbReference type="Pfam" id="PF00482">
    <property type="entry name" value="T2SSF"/>
    <property type="match status" value="1"/>
</dbReference>
<keyword evidence="2" id="KW-1003">Cell membrane</keyword>
<comment type="caution">
    <text evidence="8">The sequence shown here is derived from an EMBL/GenBank/DDBJ whole genome shotgun (WGS) entry which is preliminary data.</text>
</comment>
<organism evidence="8">
    <name type="scientific">Muribaculaceae bacterium Z82</name>
    <dbReference type="NCBI Taxonomy" id="2304548"/>
    <lineage>
        <taxon>Bacteria</taxon>
        <taxon>Pseudomonadati</taxon>
        <taxon>Bacteroidota</taxon>
        <taxon>Bacteroidia</taxon>
        <taxon>Bacteroidales</taxon>
        <taxon>Muribaculaceae</taxon>
    </lineage>
</organism>
<keyword evidence="5 6" id="KW-0472">Membrane</keyword>
<gene>
    <name evidence="8" type="ORF">D1639_10805</name>
</gene>